<dbReference type="Pfam" id="PF01636">
    <property type="entry name" value="APH"/>
    <property type="match status" value="1"/>
</dbReference>
<evidence type="ECO:0000313" key="5">
    <source>
        <dbReference type="Proteomes" id="UP000484842"/>
    </source>
</evidence>
<dbReference type="Gene3D" id="3.30.200.20">
    <property type="entry name" value="Phosphorylase Kinase, domain 1"/>
    <property type="match status" value="1"/>
</dbReference>
<dbReference type="PANTHER" id="PTHR21064">
    <property type="entry name" value="AMINOGLYCOSIDE PHOSPHOTRANSFERASE DOMAIN-CONTAINING PROTEIN-RELATED"/>
    <property type="match status" value="1"/>
</dbReference>
<dbReference type="EMBL" id="WBSL01000016">
    <property type="protein sequence ID" value="MPY68154.1"/>
    <property type="molecule type" value="Genomic_DNA"/>
</dbReference>
<dbReference type="InterPro" id="IPR011009">
    <property type="entry name" value="Kinase-like_dom_sf"/>
</dbReference>
<dbReference type="GO" id="GO:0004413">
    <property type="term" value="F:homoserine kinase activity"/>
    <property type="evidence" value="ECO:0007669"/>
    <property type="project" value="TreeGrafter"/>
</dbReference>
<reference evidence="4 5" key="1">
    <citation type="submission" date="2019-10" db="EMBL/GenBank/DDBJ databases">
        <title>Deinococcus sp. isolated from soil.</title>
        <authorList>
            <person name="Li Y."/>
            <person name="Wang J."/>
        </authorList>
    </citation>
    <scope>NUCLEOTIDE SEQUENCE [LARGE SCALE GENOMIC DNA]</scope>
    <source>
        <strain evidence="4 5">SDU3-2</strain>
    </source>
</reference>
<gene>
    <name evidence="4" type="ORF">F8S09_15975</name>
</gene>
<dbReference type="AlphaFoldDB" id="A0A7X1TT50"/>
<comment type="similarity">
    <text evidence="1">Belongs to the pseudomonas-type ThrB family.</text>
</comment>
<evidence type="ECO:0000256" key="2">
    <source>
        <dbReference type="SAM" id="MobiDB-lite"/>
    </source>
</evidence>
<evidence type="ECO:0000259" key="3">
    <source>
        <dbReference type="Pfam" id="PF01636"/>
    </source>
</evidence>
<dbReference type="InterPro" id="IPR050249">
    <property type="entry name" value="Pseudomonas-type_ThrB"/>
</dbReference>
<name>A0A7X1TT50_9DEIO</name>
<comment type="caution">
    <text evidence="4">The sequence shown here is derived from an EMBL/GenBank/DDBJ whole genome shotgun (WGS) entry which is preliminary data.</text>
</comment>
<protein>
    <submittedName>
        <fullName evidence="4">Phosphotransferase</fullName>
    </submittedName>
</protein>
<dbReference type="Gene3D" id="3.90.1200.10">
    <property type="match status" value="1"/>
</dbReference>
<sequence length="373" mass="41486">MALRPMRPTGVSVPSHSASSIWPMPPRCPSPTLPDMMGNPLPTPELMAVIAAHYGQTREQLSDLGSFENHVFAFPTPEGGRVLRLVHSSHRSERQVKAELHWLTFLADRGVSVAVPVPGPDGELLATWPDGANGSYVSAVFVRAEGERARPAELTPGQIRAWGRLLAEIHDHTVTYHPDDPGGRPTWQDDPYIRDRHALAAALPVSLDAGILTRFDALVETLSAQPTHPGRFGLIHNDAHPGNFLIQGEQLTLFDFDDCGHNFYVNDLAMALYYGVWGADDRETLGRRLWTHLLAGYREVRALDDADLALVPALLKLREVDLYLLLHGKWDLAQLSETQRATLATYRHNILNDVPYLAFLEETRLRVPQLHST</sequence>
<dbReference type="PANTHER" id="PTHR21064:SF6">
    <property type="entry name" value="AMINOGLYCOSIDE PHOSPHOTRANSFERASE DOMAIN-CONTAINING PROTEIN"/>
    <property type="match status" value="1"/>
</dbReference>
<dbReference type="InterPro" id="IPR002575">
    <property type="entry name" value="Aminoglycoside_PTrfase"/>
</dbReference>
<feature type="region of interest" description="Disordered" evidence="2">
    <location>
        <begin position="1"/>
        <end position="24"/>
    </location>
</feature>
<organism evidence="4 5">
    <name type="scientific">Deinococcus terrestris</name>
    <dbReference type="NCBI Taxonomy" id="2651870"/>
    <lineage>
        <taxon>Bacteria</taxon>
        <taxon>Thermotogati</taxon>
        <taxon>Deinococcota</taxon>
        <taxon>Deinococci</taxon>
        <taxon>Deinococcales</taxon>
        <taxon>Deinococcaceae</taxon>
        <taxon>Deinococcus</taxon>
    </lineage>
</organism>
<accession>A0A7X1TT50</accession>
<keyword evidence="5" id="KW-1185">Reference proteome</keyword>
<dbReference type="GO" id="GO:0009088">
    <property type="term" value="P:threonine biosynthetic process"/>
    <property type="evidence" value="ECO:0007669"/>
    <property type="project" value="TreeGrafter"/>
</dbReference>
<dbReference type="SUPFAM" id="SSF56112">
    <property type="entry name" value="Protein kinase-like (PK-like)"/>
    <property type="match status" value="1"/>
</dbReference>
<feature type="domain" description="Aminoglycoside phosphotransferase" evidence="3">
    <location>
        <begin position="66"/>
        <end position="303"/>
    </location>
</feature>
<keyword evidence="4" id="KW-0808">Transferase</keyword>
<dbReference type="Proteomes" id="UP000484842">
    <property type="component" value="Unassembled WGS sequence"/>
</dbReference>
<evidence type="ECO:0000313" key="4">
    <source>
        <dbReference type="EMBL" id="MPY68154.1"/>
    </source>
</evidence>
<proteinExistence type="inferred from homology"/>
<evidence type="ECO:0000256" key="1">
    <source>
        <dbReference type="ARBA" id="ARBA00038240"/>
    </source>
</evidence>